<dbReference type="Gene3D" id="1.10.287.1060">
    <property type="entry name" value="ESAT-6-like"/>
    <property type="match status" value="1"/>
</dbReference>
<keyword evidence="1" id="KW-0812">Transmembrane</keyword>
<dbReference type="RefSeq" id="WP_345367178.1">
    <property type="nucleotide sequence ID" value="NZ_BAABII010000018.1"/>
</dbReference>
<reference evidence="2 3" key="1">
    <citation type="submission" date="2024-08" db="EMBL/GenBank/DDBJ databases">
        <title>Genome mining of Saccharopolyspora cebuensis PGLac3 from Nigerian medicinal plant.</title>
        <authorList>
            <person name="Ezeobiora C.E."/>
            <person name="Igbokwe N.H."/>
            <person name="Amin D.H."/>
            <person name="Mendie U.E."/>
        </authorList>
    </citation>
    <scope>NUCLEOTIDE SEQUENCE [LARGE SCALE GENOMIC DNA]</scope>
    <source>
        <strain evidence="2 3">PGLac3</strain>
    </source>
</reference>
<comment type="caution">
    <text evidence="2">The sequence shown here is derived from an EMBL/GenBank/DDBJ whole genome shotgun (WGS) entry which is preliminary data.</text>
</comment>
<accession>A0ABV4CKE2</accession>
<gene>
    <name evidence="2" type="ORF">AB8O55_14295</name>
</gene>
<feature type="transmembrane region" description="Helical" evidence="1">
    <location>
        <begin position="134"/>
        <end position="156"/>
    </location>
</feature>
<proteinExistence type="predicted"/>
<protein>
    <submittedName>
        <fullName evidence="2">WXG100 family type VII secretion target</fullName>
    </submittedName>
</protein>
<dbReference type="SUPFAM" id="SSF140453">
    <property type="entry name" value="EsxAB dimer-like"/>
    <property type="match status" value="1"/>
</dbReference>
<dbReference type="InterPro" id="IPR036689">
    <property type="entry name" value="ESAT-6-like_sf"/>
</dbReference>
<evidence type="ECO:0000313" key="2">
    <source>
        <dbReference type="EMBL" id="MEY8040572.1"/>
    </source>
</evidence>
<dbReference type="InterPro" id="IPR010310">
    <property type="entry name" value="T7SS_ESAT-6-like"/>
</dbReference>
<feature type="transmembrane region" description="Helical" evidence="1">
    <location>
        <begin position="162"/>
        <end position="186"/>
    </location>
</feature>
<keyword evidence="3" id="KW-1185">Reference proteome</keyword>
<evidence type="ECO:0000256" key="1">
    <source>
        <dbReference type="SAM" id="Phobius"/>
    </source>
</evidence>
<keyword evidence="1" id="KW-1133">Transmembrane helix</keyword>
<sequence length="214" mass="22461">MANPLEMAPSGFWEAVKSFDKIVDETGAPVRKLMPQFQVIEKVDTGAIKDVAKNVWGESESTGGLRTDVANSLEGITDAKSYIEQGWNGEAFIAFNSAADKAKSALSDISKPLAELADSLTDMAGKFEQSVGDLMTTIAGFGGILSAIGGLTTALMAAPEPVVTKVIGIVVAIVGALVAAVAYVAAQFKAMEQRQKSAQAAIDQCMTMIRTIKN</sequence>
<dbReference type="Pfam" id="PF06013">
    <property type="entry name" value="WXG100"/>
    <property type="match status" value="1"/>
</dbReference>
<evidence type="ECO:0000313" key="3">
    <source>
        <dbReference type="Proteomes" id="UP001564626"/>
    </source>
</evidence>
<dbReference type="Proteomes" id="UP001564626">
    <property type="component" value="Unassembled WGS sequence"/>
</dbReference>
<organism evidence="2 3">
    <name type="scientific">Saccharopolyspora cebuensis</name>
    <dbReference type="NCBI Taxonomy" id="418759"/>
    <lineage>
        <taxon>Bacteria</taxon>
        <taxon>Bacillati</taxon>
        <taxon>Actinomycetota</taxon>
        <taxon>Actinomycetes</taxon>
        <taxon>Pseudonocardiales</taxon>
        <taxon>Pseudonocardiaceae</taxon>
        <taxon>Saccharopolyspora</taxon>
    </lineage>
</organism>
<name>A0ABV4CKE2_9PSEU</name>
<dbReference type="EMBL" id="JBGEHV010000023">
    <property type="protein sequence ID" value="MEY8040572.1"/>
    <property type="molecule type" value="Genomic_DNA"/>
</dbReference>
<keyword evidence="1" id="KW-0472">Membrane</keyword>